<accession>A0A5M6CPJ4</accession>
<keyword evidence="4 6" id="KW-0697">Rotamase</keyword>
<comment type="caution">
    <text evidence="9">The sequence shown here is derived from an EMBL/GenBank/DDBJ whole genome shotgun (WGS) entry which is preliminary data.</text>
</comment>
<evidence type="ECO:0000256" key="5">
    <source>
        <dbReference type="ARBA" id="ARBA00023235"/>
    </source>
</evidence>
<feature type="domain" description="PPIase FKBP-type" evidence="8">
    <location>
        <begin position="236"/>
        <end position="328"/>
    </location>
</feature>
<dbReference type="FunFam" id="3.10.50.40:FF:000006">
    <property type="entry name" value="Peptidyl-prolyl cis-trans isomerase"/>
    <property type="match status" value="1"/>
</dbReference>
<dbReference type="InterPro" id="IPR046357">
    <property type="entry name" value="PPIase_dom_sf"/>
</dbReference>
<dbReference type="EC" id="5.2.1.8" evidence="3 6"/>
<dbReference type="PANTHER" id="PTHR43811:SF19">
    <property type="entry name" value="39 KDA FK506-BINDING NUCLEAR PROTEIN"/>
    <property type="match status" value="1"/>
</dbReference>
<keyword evidence="5 6" id="KW-0413">Isomerase</keyword>
<keyword evidence="10" id="KW-1185">Reference proteome</keyword>
<dbReference type="Proteomes" id="UP000323632">
    <property type="component" value="Unassembled WGS sequence"/>
</dbReference>
<feature type="chain" id="PRO_5024280575" description="peptidylprolyl isomerase" evidence="7">
    <location>
        <begin position="27"/>
        <end position="328"/>
    </location>
</feature>
<evidence type="ECO:0000256" key="3">
    <source>
        <dbReference type="ARBA" id="ARBA00013194"/>
    </source>
</evidence>
<organism evidence="9 10">
    <name type="scientific">Taibaiella lutea</name>
    <dbReference type="NCBI Taxonomy" id="2608001"/>
    <lineage>
        <taxon>Bacteria</taxon>
        <taxon>Pseudomonadati</taxon>
        <taxon>Bacteroidota</taxon>
        <taxon>Chitinophagia</taxon>
        <taxon>Chitinophagales</taxon>
        <taxon>Chitinophagaceae</taxon>
        <taxon>Taibaiella</taxon>
    </lineage>
</organism>
<sequence length="328" mass="36594">MNGMRMSKKSNTLLLSVIFIAGTAKAQQKSDFLIKESVVSKSDSVSKPAVQKRLQAVVDPGFTIDSTGLDYKWITRGTDTQTARVGDFGEMNVVFKIGDTIMINTLEMNNHMPVPQQFQAPSMKGDLMGGLLKMKAGDSVVFRMLMDTLAERANQPKPNWVKPGDYATWEVKMVSIKTKDQMEAATLEKENRQLAIDDKILTEYFKSHKIQNVKKTASGLYYTILKQGSGTLPKTGQRVTVNYTGKRLDGVKFDSNVEPAFNHVEPFSFLLGKRNVIKGWDEAIALMKKGTKATFYIPSTLAYGDRNGDEKIPPNSILIFDIELLSFK</sequence>
<gene>
    <name evidence="9" type="ORF">F0919_04155</name>
</gene>
<dbReference type="PROSITE" id="PS50059">
    <property type="entry name" value="FKBP_PPIASE"/>
    <property type="match status" value="1"/>
</dbReference>
<evidence type="ECO:0000256" key="1">
    <source>
        <dbReference type="ARBA" id="ARBA00000971"/>
    </source>
</evidence>
<dbReference type="GO" id="GO:0003755">
    <property type="term" value="F:peptidyl-prolyl cis-trans isomerase activity"/>
    <property type="evidence" value="ECO:0007669"/>
    <property type="project" value="UniProtKB-KW"/>
</dbReference>
<dbReference type="EMBL" id="VWSH01000001">
    <property type="protein sequence ID" value="KAA5536873.1"/>
    <property type="molecule type" value="Genomic_DNA"/>
</dbReference>
<comment type="catalytic activity">
    <reaction evidence="1 6">
        <text>[protein]-peptidylproline (omega=180) = [protein]-peptidylproline (omega=0)</text>
        <dbReference type="Rhea" id="RHEA:16237"/>
        <dbReference type="Rhea" id="RHEA-COMP:10747"/>
        <dbReference type="Rhea" id="RHEA-COMP:10748"/>
        <dbReference type="ChEBI" id="CHEBI:83833"/>
        <dbReference type="ChEBI" id="CHEBI:83834"/>
        <dbReference type="EC" id="5.2.1.8"/>
    </reaction>
</comment>
<evidence type="ECO:0000256" key="2">
    <source>
        <dbReference type="ARBA" id="ARBA00006577"/>
    </source>
</evidence>
<dbReference type="SUPFAM" id="SSF54534">
    <property type="entry name" value="FKBP-like"/>
    <property type="match status" value="1"/>
</dbReference>
<dbReference type="AlphaFoldDB" id="A0A5M6CPJ4"/>
<dbReference type="Pfam" id="PF00254">
    <property type="entry name" value="FKBP_C"/>
    <property type="match status" value="1"/>
</dbReference>
<evidence type="ECO:0000256" key="7">
    <source>
        <dbReference type="SAM" id="SignalP"/>
    </source>
</evidence>
<name>A0A5M6CPJ4_9BACT</name>
<evidence type="ECO:0000313" key="10">
    <source>
        <dbReference type="Proteomes" id="UP000323632"/>
    </source>
</evidence>
<evidence type="ECO:0000256" key="4">
    <source>
        <dbReference type="ARBA" id="ARBA00023110"/>
    </source>
</evidence>
<dbReference type="PANTHER" id="PTHR43811">
    <property type="entry name" value="FKBP-TYPE PEPTIDYL-PROLYL CIS-TRANS ISOMERASE FKPA"/>
    <property type="match status" value="1"/>
</dbReference>
<proteinExistence type="inferred from homology"/>
<keyword evidence="7" id="KW-0732">Signal</keyword>
<evidence type="ECO:0000256" key="6">
    <source>
        <dbReference type="PROSITE-ProRule" id="PRU00277"/>
    </source>
</evidence>
<protein>
    <recommendedName>
        <fullName evidence="3 6">peptidylprolyl isomerase</fullName>
        <ecNumber evidence="3 6">5.2.1.8</ecNumber>
    </recommendedName>
</protein>
<evidence type="ECO:0000313" key="9">
    <source>
        <dbReference type="EMBL" id="KAA5536873.1"/>
    </source>
</evidence>
<comment type="similarity">
    <text evidence="2">Belongs to the FKBP-type PPIase family.</text>
</comment>
<dbReference type="Gene3D" id="3.10.50.40">
    <property type="match status" value="1"/>
</dbReference>
<reference evidence="9 10" key="1">
    <citation type="submission" date="2019-09" db="EMBL/GenBank/DDBJ databases">
        <title>Genome sequence and assembly of Taibaiella sp.</title>
        <authorList>
            <person name="Chhetri G."/>
        </authorList>
    </citation>
    <scope>NUCLEOTIDE SEQUENCE [LARGE SCALE GENOMIC DNA]</scope>
    <source>
        <strain evidence="9 10">KVB11</strain>
    </source>
</reference>
<dbReference type="InterPro" id="IPR001179">
    <property type="entry name" value="PPIase_FKBP_dom"/>
</dbReference>
<feature type="signal peptide" evidence="7">
    <location>
        <begin position="1"/>
        <end position="26"/>
    </location>
</feature>
<evidence type="ECO:0000259" key="8">
    <source>
        <dbReference type="PROSITE" id="PS50059"/>
    </source>
</evidence>